<dbReference type="PANTHER" id="PTHR32552:SF68">
    <property type="entry name" value="FERRICHROME OUTER MEMBRANE TRANSPORTER_PHAGE RECEPTOR"/>
    <property type="match status" value="1"/>
</dbReference>
<dbReference type="EMBL" id="APPV01000011">
    <property type="protein sequence ID" value="ENV59708.1"/>
    <property type="molecule type" value="Genomic_DNA"/>
</dbReference>
<feature type="domain" description="TonB-dependent receptor plug" evidence="17">
    <location>
        <begin position="75"/>
        <end position="170"/>
    </location>
</feature>
<dbReference type="PANTHER" id="PTHR32552">
    <property type="entry name" value="FERRICHROME IRON RECEPTOR-RELATED"/>
    <property type="match status" value="1"/>
</dbReference>
<evidence type="ECO:0000256" key="13">
    <source>
        <dbReference type="ARBA" id="ARBA00023237"/>
    </source>
</evidence>
<keyword evidence="7" id="KW-0732">Signal</keyword>
<sequence length="716" mass="77954">MNAIKQNFVLKNLTIAISLVVLSGQYSHGENNVDQTTQNLDKNSSWTLKPIKVMAQANQYSVASTSTATKTDTPLNEIPQSIQILTNKLLQEQDKRTLGEALVNVSGVTPTRSDENLFIPPIVRGFPAEVYIGGLPLFTGNQQAFDPMSMVGISSIDVLKGPSATLYGGGLGTPLGGVINIETERPDPTKTKGYIAARAGSYSTANTYGDINLPLSSNVTAKISGEYQKNDSWIDKVNGNRWSIQPSLLIQIDSDTELLLQTQFNHRATLEYSGLPADAALAGLLDRHAFPGSPINQPLTTSDNQMATATFTHAFNDRVKLNMTARYYNSKVDESGSFVYPGLAGTDTQQPNYDVFPISMLTRTKEATLDANVSAKVDMLGGTHLLLAGINYDWTSFYSGMGLFVSDSPSGTINLNNPNYNLSYTPQLPVNSYTDDRYTTIAAYLQDQATYGALHLTSALRFTSLKFVENTDFGVDNDKTYSHVSPHLGATFDLTPNVALFTGYATAFRAPFGFIGFSTPKPQTSRNIEGGLKLSFPDNGITSTFSMFRQTQDNVMISDPANVGYYIQSGRQRASGLEMDFIWEPNPAFSLLANFAHTSTRDESAAPGDRIARVPENSGRLAARYRMLEGPAKGLAFGAGITAFSSRELTLPNTFTVPGYAVIDAQASYEIDRYTLGLSVVNLTNRKAWDTYSYIGYPVVAPNQPRSAYVTLKIGF</sequence>
<keyword evidence="11 14" id="KW-0472">Membrane</keyword>
<accession>A0ABP2U4K6</accession>
<dbReference type="Pfam" id="PF00593">
    <property type="entry name" value="TonB_dep_Rec_b-barrel"/>
    <property type="match status" value="1"/>
</dbReference>
<dbReference type="InterPro" id="IPR000531">
    <property type="entry name" value="Beta-barrel_TonB"/>
</dbReference>
<keyword evidence="13 14" id="KW-0998">Cell outer membrane</keyword>
<organism evidence="18 19">
    <name type="scientific">Acinetobacter soli NIPH 2899</name>
    <dbReference type="NCBI Taxonomy" id="1217677"/>
    <lineage>
        <taxon>Bacteria</taxon>
        <taxon>Pseudomonadati</taxon>
        <taxon>Pseudomonadota</taxon>
        <taxon>Gammaproteobacteria</taxon>
        <taxon>Moraxellales</taxon>
        <taxon>Moraxellaceae</taxon>
        <taxon>Acinetobacter</taxon>
    </lineage>
</organism>
<evidence type="ECO:0000259" key="17">
    <source>
        <dbReference type="Pfam" id="PF07715"/>
    </source>
</evidence>
<keyword evidence="4 14" id="KW-1134">Transmembrane beta strand</keyword>
<dbReference type="InterPro" id="IPR012910">
    <property type="entry name" value="Plug_dom"/>
</dbReference>
<keyword evidence="9" id="KW-0406">Ion transport</keyword>
<keyword evidence="5" id="KW-0410">Iron transport</keyword>
<keyword evidence="10 15" id="KW-0798">TonB box</keyword>
<evidence type="ECO:0000256" key="6">
    <source>
        <dbReference type="ARBA" id="ARBA00022692"/>
    </source>
</evidence>
<dbReference type="Gene3D" id="2.170.130.10">
    <property type="entry name" value="TonB-dependent receptor, plug domain"/>
    <property type="match status" value="1"/>
</dbReference>
<dbReference type="SUPFAM" id="SSF56935">
    <property type="entry name" value="Porins"/>
    <property type="match status" value="1"/>
</dbReference>
<evidence type="ECO:0000256" key="8">
    <source>
        <dbReference type="ARBA" id="ARBA00023004"/>
    </source>
</evidence>
<keyword evidence="8" id="KW-0408">Iron</keyword>
<evidence type="ECO:0000256" key="3">
    <source>
        <dbReference type="ARBA" id="ARBA00022448"/>
    </source>
</evidence>
<keyword evidence="3 14" id="KW-0813">Transport</keyword>
<dbReference type="RefSeq" id="WP_004946945.1">
    <property type="nucleotide sequence ID" value="NZ_KB849643.1"/>
</dbReference>
<evidence type="ECO:0000256" key="11">
    <source>
        <dbReference type="ARBA" id="ARBA00023136"/>
    </source>
</evidence>
<evidence type="ECO:0000256" key="10">
    <source>
        <dbReference type="ARBA" id="ARBA00023077"/>
    </source>
</evidence>
<comment type="caution">
    <text evidence="18">The sequence shown here is derived from an EMBL/GenBank/DDBJ whole genome shotgun (WGS) entry which is preliminary data.</text>
</comment>
<keyword evidence="19" id="KW-1185">Reference proteome</keyword>
<evidence type="ECO:0000256" key="2">
    <source>
        <dbReference type="ARBA" id="ARBA00009810"/>
    </source>
</evidence>
<dbReference type="InterPro" id="IPR010105">
    <property type="entry name" value="TonB_sidphr_rcpt"/>
</dbReference>
<comment type="subcellular location">
    <subcellularLocation>
        <location evidence="1 14">Cell outer membrane</location>
        <topology evidence="1 14">Multi-pass membrane protein</topology>
    </subcellularLocation>
</comment>
<dbReference type="InterPro" id="IPR037066">
    <property type="entry name" value="Plug_dom_sf"/>
</dbReference>
<comment type="similarity">
    <text evidence="2 14 15">Belongs to the TonB-dependent receptor family.</text>
</comment>
<dbReference type="Pfam" id="PF07715">
    <property type="entry name" value="Plug"/>
    <property type="match status" value="1"/>
</dbReference>
<evidence type="ECO:0000313" key="18">
    <source>
        <dbReference type="EMBL" id="ENV59708.1"/>
    </source>
</evidence>
<evidence type="ECO:0000256" key="4">
    <source>
        <dbReference type="ARBA" id="ARBA00022452"/>
    </source>
</evidence>
<evidence type="ECO:0008006" key="20">
    <source>
        <dbReference type="Google" id="ProtNLM"/>
    </source>
</evidence>
<dbReference type="InterPro" id="IPR039426">
    <property type="entry name" value="TonB-dep_rcpt-like"/>
</dbReference>
<evidence type="ECO:0000256" key="12">
    <source>
        <dbReference type="ARBA" id="ARBA00023170"/>
    </source>
</evidence>
<evidence type="ECO:0000256" key="7">
    <source>
        <dbReference type="ARBA" id="ARBA00022729"/>
    </source>
</evidence>
<reference evidence="18 19" key="1">
    <citation type="submission" date="2013-02" db="EMBL/GenBank/DDBJ databases">
        <title>The Genome Sequence of Acinetobacter soli NIPH 2899.</title>
        <authorList>
            <consortium name="The Broad Institute Genome Sequencing Platform"/>
            <consortium name="The Broad Institute Genome Sequencing Center for Infectious Disease"/>
            <person name="Cerqueira G."/>
            <person name="Feldgarden M."/>
            <person name="Courvalin P."/>
            <person name="Perichon B."/>
            <person name="Grillot-Courvalin C."/>
            <person name="Clermont D."/>
            <person name="Rocha E."/>
            <person name="Yoon E.-J."/>
            <person name="Nemec A."/>
            <person name="Walker B."/>
            <person name="Young S.K."/>
            <person name="Zeng Q."/>
            <person name="Gargeya S."/>
            <person name="Fitzgerald M."/>
            <person name="Haas B."/>
            <person name="Abouelleil A."/>
            <person name="Alvarado L."/>
            <person name="Arachchi H.M."/>
            <person name="Berlin A.M."/>
            <person name="Chapman S.B."/>
            <person name="Dewar J."/>
            <person name="Goldberg J."/>
            <person name="Griggs A."/>
            <person name="Gujja S."/>
            <person name="Hansen M."/>
            <person name="Howarth C."/>
            <person name="Imamovic A."/>
            <person name="Larimer J."/>
            <person name="McCowan C."/>
            <person name="Murphy C."/>
            <person name="Neiman D."/>
            <person name="Pearson M."/>
            <person name="Priest M."/>
            <person name="Roberts A."/>
            <person name="Saif S."/>
            <person name="Shea T."/>
            <person name="Sisk P."/>
            <person name="Sykes S."/>
            <person name="Wortman J."/>
            <person name="Nusbaum C."/>
            <person name="Birren B."/>
        </authorList>
    </citation>
    <scope>NUCLEOTIDE SEQUENCE [LARGE SCALE GENOMIC DNA]</scope>
    <source>
        <strain evidence="18 19">NIPH 2899</strain>
    </source>
</reference>
<gene>
    <name evidence="18" type="ORF">F950_02261</name>
</gene>
<keyword evidence="6 14" id="KW-0812">Transmembrane</keyword>
<evidence type="ECO:0000259" key="16">
    <source>
        <dbReference type="Pfam" id="PF00593"/>
    </source>
</evidence>
<evidence type="ECO:0000313" key="19">
    <source>
        <dbReference type="Proteomes" id="UP000018433"/>
    </source>
</evidence>
<protein>
    <recommendedName>
        <fullName evidence="20">TonB-dependent siderophore receptor</fullName>
    </recommendedName>
</protein>
<evidence type="ECO:0000256" key="14">
    <source>
        <dbReference type="PROSITE-ProRule" id="PRU01360"/>
    </source>
</evidence>
<dbReference type="CDD" id="cd01347">
    <property type="entry name" value="ligand_gated_channel"/>
    <property type="match status" value="1"/>
</dbReference>
<name>A0ABP2U4K6_9GAMM</name>
<evidence type="ECO:0000256" key="5">
    <source>
        <dbReference type="ARBA" id="ARBA00022496"/>
    </source>
</evidence>
<dbReference type="InterPro" id="IPR036942">
    <property type="entry name" value="Beta-barrel_TonB_sf"/>
</dbReference>
<dbReference type="NCBIfam" id="TIGR01783">
    <property type="entry name" value="TonB-siderophor"/>
    <property type="match status" value="1"/>
</dbReference>
<dbReference type="Proteomes" id="UP000018433">
    <property type="component" value="Unassembled WGS sequence"/>
</dbReference>
<dbReference type="Gene3D" id="2.40.170.20">
    <property type="entry name" value="TonB-dependent receptor, beta-barrel domain"/>
    <property type="match status" value="1"/>
</dbReference>
<proteinExistence type="inferred from homology"/>
<evidence type="ECO:0000256" key="1">
    <source>
        <dbReference type="ARBA" id="ARBA00004571"/>
    </source>
</evidence>
<dbReference type="PROSITE" id="PS52016">
    <property type="entry name" value="TONB_DEPENDENT_REC_3"/>
    <property type="match status" value="1"/>
</dbReference>
<evidence type="ECO:0000256" key="9">
    <source>
        <dbReference type="ARBA" id="ARBA00023065"/>
    </source>
</evidence>
<keyword evidence="12" id="KW-0675">Receptor</keyword>
<evidence type="ECO:0000256" key="15">
    <source>
        <dbReference type="RuleBase" id="RU003357"/>
    </source>
</evidence>
<feature type="domain" description="TonB-dependent receptor-like beta-barrel" evidence="16">
    <location>
        <begin position="262"/>
        <end position="683"/>
    </location>
</feature>